<evidence type="ECO:0000259" key="1">
    <source>
        <dbReference type="Pfam" id="PF20500"/>
    </source>
</evidence>
<sequence length="642" mass="72413">MASDVIAIFRFKASEAEDPEAVLSYLTGLEDQLMAIQFAEAEWSVIHQTLMEDFLPFLARHAGDKSHAQILVKAMDLFSLNVINDKLEEAQWHEFYKLAFKMFRTSGVNRARISGLELIQTLVRTKPQTKFDADKLVKSIFGILSQSAKSSPTLVQSLNITLGIICECMGEKVSHHAKTVKRMLMSQLNEQINSKAAKVDMSIIDGCLRGLDSCLMAFPMNVPDEKDHKTQLYDALIKCSPLPEGNLRERRLQRRSALHLFARHCPTWSDELVQLSECKHWYITLKEWSESPNSEDHKLGWKCLVAFLDTISGKFDEGHEASFDYLLRTFTGIIRSNTRQKEVVLAILGYGSLAGACKLFKGPGELAKMLSELVGKTCEAVNDTSEMSIHFPSHLTAISKILAVVESVPVDIKMEVECLLVNMIKNYPSLPPQYRPFAHEAFKRTSKFVGLNNVVFQGIIHSCSFPILIASDVADVVSTKSFLPFWQDVVEDENANNAFIQAILDIIDKLNFDTDAYKVVINDNNQIVQETLEGTLTQIIKEQAQPDWTTGILVQNSRKPKVSKDFTILANLVILFQMKLRRENWISQCLKSVMIKSTQYPELSGFYSMLSVTLESIPDGFFQGPQLDTCSKYLKEVLEKSL</sequence>
<feature type="domain" description="DNA-PKcs N-terminal" evidence="1">
    <location>
        <begin position="117"/>
        <end position="473"/>
    </location>
</feature>
<protein>
    <submittedName>
        <fullName evidence="2">DNApk</fullName>
    </submittedName>
</protein>
<dbReference type="EMBL" id="KJ401340">
    <property type="protein sequence ID" value="AIA61436.1"/>
    <property type="molecule type" value="mRNA"/>
</dbReference>
<feature type="domain" description="DNA-PKcs N-terminal" evidence="1">
    <location>
        <begin position="497"/>
        <end position="616"/>
    </location>
</feature>
<organism evidence="2">
    <name type="scientific">Paracyclopina nana</name>
    <name type="common">Marine copepod</name>
    <dbReference type="NCBI Taxonomy" id="565004"/>
    <lineage>
        <taxon>Eukaryota</taxon>
        <taxon>Metazoa</taxon>
        <taxon>Ecdysozoa</taxon>
        <taxon>Arthropoda</taxon>
        <taxon>Crustacea</taxon>
        <taxon>Multicrustacea</taxon>
        <taxon>Hexanauplia</taxon>
        <taxon>Copepoda</taxon>
        <taxon>Cyclopoida</taxon>
        <taxon>Cyclopettidae</taxon>
        <taxon>Paracyclopina</taxon>
    </lineage>
</organism>
<accession>A0A060AEX2</accession>
<evidence type="ECO:0000313" key="2">
    <source>
        <dbReference type="EMBL" id="AIA61436.1"/>
    </source>
</evidence>
<dbReference type="InterPro" id="IPR011989">
    <property type="entry name" value="ARM-like"/>
</dbReference>
<proteinExistence type="evidence at transcript level"/>
<dbReference type="AlphaFoldDB" id="A0A060AEX2"/>
<dbReference type="SUPFAM" id="SSF48371">
    <property type="entry name" value="ARM repeat"/>
    <property type="match status" value="1"/>
</dbReference>
<gene>
    <name evidence="2" type="primary">DNApk</name>
</gene>
<dbReference type="InterPro" id="IPR016024">
    <property type="entry name" value="ARM-type_fold"/>
</dbReference>
<dbReference type="Pfam" id="PF20500">
    <property type="entry name" value="DNA-PKcs_N"/>
    <property type="match status" value="2"/>
</dbReference>
<name>A0A060AEX2_PARNA</name>
<feature type="non-terminal residue" evidence="2">
    <location>
        <position position="642"/>
    </location>
</feature>
<dbReference type="Gene3D" id="1.25.10.10">
    <property type="entry name" value="Leucine-rich Repeat Variant"/>
    <property type="match status" value="1"/>
</dbReference>
<feature type="non-terminal residue" evidence="2">
    <location>
        <position position="1"/>
    </location>
</feature>
<reference evidence="2" key="1">
    <citation type="journal article" date="2014" name="Aquat. Toxicol.">
        <title>Gamma radiation induces growth retardation, impaired egg production, and oxidative stress in the marine copepod Paracyclopina nana.</title>
        <authorList>
            <person name="Won E.J."/>
            <person name="Lee J.S."/>
        </authorList>
    </citation>
    <scope>NUCLEOTIDE SEQUENCE</scope>
</reference>
<dbReference type="InterPro" id="IPR046804">
    <property type="entry name" value="DNA-PKcs_N"/>
</dbReference>
<reference evidence="2" key="2">
    <citation type="submission" date="2014-02" db="EMBL/GenBank/DDBJ databases">
        <authorList>
            <person name="Won E.-J."/>
            <person name="Lee J.-S."/>
        </authorList>
    </citation>
    <scope>NUCLEOTIDE SEQUENCE</scope>
</reference>